<evidence type="ECO:0000313" key="3">
    <source>
        <dbReference type="Proteomes" id="UP000192582"/>
    </source>
</evidence>
<evidence type="ECO:0000313" key="2">
    <source>
        <dbReference type="EMBL" id="SMB96962.1"/>
    </source>
</evidence>
<evidence type="ECO:0000256" key="1">
    <source>
        <dbReference type="SAM" id="MobiDB-lite"/>
    </source>
</evidence>
<dbReference type="Proteomes" id="UP000192582">
    <property type="component" value="Unassembled WGS sequence"/>
</dbReference>
<keyword evidence="3" id="KW-1185">Reference proteome</keyword>
<organism evidence="2 3">
    <name type="scientific">Deinococcus hopiensis KR-140</name>
    <dbReference type="NCBI Taxonomy" id="695939"/>
    <lineage>
        <taxon>Bacteria</taxon>
        <taxon>Thermotogati</taxon>
        <taxon>Deinococcota</taxon>
        <taxon>Deinococci</taxon>
        <taxon>Deinococcales</taxon>
        <taxon>Deinococcaceae</taxon>
        <taxon>Deinococcus</taxon>
    </lineage>
</organism>
<accession>A0A1W1VUB0</accession>
<gene>
    <name evidence="2" type="ORF">SAMN00790413_06245</name>
</gene>
<feature type="region of interest" description="Disordered" evidence="1">
    <location>
        <begin position="102"/>
        <end position="131"/>
    </location>
</feature>
<name>A0A1W1VUB0_9DEIO</name>
<protein>
    <submittedName>
        <fullName evidence="2">Uncharacterized protein</fullName>
    </submittedName>
</protein>
<dbReference type="AlphaFoldDB" id="A0A1W1VUB0"/>
<proteinExistence type="predicted"/>
<feature type="compositionally biased region" description="Low complexity" evidence="1">
    <location>
        <begin position="109"/>
        <end position="119"/>
    </location>
</feature>
<sequence>MNLALTAGALQIQSEEASGLGVWSAECSVSSSVSFDFENTRGGFDDTLNFQLRRGDRPGSSGTVIWEAQERGHGRNEDVEKVLDASTARLCALRRRLASESSWTSSQGAARRAARSSASPLFPCAQEGTAA</sequence>
<reference evidence="2 3" key="1">
    <citation type="submission" date="2017-04" db="EMBL/GenBank/DDBJ databases">
        <authorList>
            <person name="Afonso C.L."/>
            <person name="Miller P.J."/>
            <person name="Scott M.A."/>
            <person name="Spackman E."/>
            <person name="Goraichik I."/>
            <person name="Dimitrov K.M."/>
            <person name="Suarez D.L."/>
            <person name="Swayne D.E."/>
        </authorList>
    </citation>
    <scope>NUCLEOTIDE SEQUENCE [LARGE SCALE GENOMIC DNA]</scope>
    <source>
        <strain evidence="2 3">KR-140</strain>
    </source>
</reference>
<dbReference type="EMBL" id="FWWU01000010">
    <property type="protein sequence ID" value="SMB96962.1"/>
    <property type="molecule type" value="Genomic_DNA"/>
</dbReference>